<dbReference type="GO" id="GO:0003676">
    <property type="term" value="F:nucleic acid binding"/>
    <property type="evidence" value="ECO:0007669"/>
    <property type="project" value="InterPro"/>
</dbReference>
<dbReference type="SUPFAM" id="SSF53098">
    <property type="entry name" value="Ribonuclease H-like"/>
    <property type="match status" value="1"/>
</dbReference>
<feature type="domain" description="Predicted 3'-5' exonuclease PolB-like" evidence="1">
    <location>
        <begin position="61"/>
        <end position="225"/>
    </location>
</feature>
<keyword evidence="2" id="KW-0540">Nuclease</keyword>
<proteinExistence type="predicted"/>
<dbReference type="GO" id="GO:0004527">
    <property type="term" value="F:exonuclease activity"/>
    <property type="evidence" value="ECO:0007669"/>
    <property type="project" value="UniProtKB-KW"/>
</dbReference>
<dbReference type="InterPro" id="IPR012337">
    <property type="entry name" value="RNaseH-like_sf"/>
</dbReference>
<keyword evidence="2" id="KW-0378">Hydrolase</keyword>
<dbReference type="Gene3D" id="3.30.420.10">
    <property type="entry name" value="Ribonuclease H-like superfamily/Ribonuclease H"/>
    <property type="match status" value="1"/>
</dbReference>
<dbReference type="EMBL" id="AP018042">
    <property type="protein sequence ID" value="BAX79478.1"/>
    <property type="molecule type" value="Genomic_DNA"/>
</dbReference>
<dbReference type="AlphaFoldDB" id="A0A1Y1CGG6"/>
<dbReference type="OrthoDB" id="9773351at2"/>
<accession>A0A1Y1CGG6</accession>
<sequence>MLNQIKVENLLFVDIETVSGNATFEEMSPKLQELWEKKSNYFRKEEESPSEVYGRAGIYAEFGKIVCISTGLVTKKNGVKKFVAKSYYGDDEKQLLEEFALMLNRFCSKPNRNLCAHNGKEFDFPYIARRMLINGVVLPPVLDIAGKKPWEVQFIDTMELWKFGDYKHYTSLALLCEIFGIPTPKDDIDGSMVGKVYWQDNDLERIAIYCEKDILATAQVFLRYQGEELIPEANFERVLL</sequence>
<dbReference type="RefSeq" id="WP_096433444.1">
    <property type="nucleotide sequence ID" value="NZ_AP018042.1"/>
</dbReference>
<dbReference type="InterPro" id="IPR019288">
    <property type="entry name" value="3'-5'_exonuclease_PolB-like"/>
</dbReference>
<dbReference type="Pfam" id="PF10108">
    <property type="entry name" value="DNA_pol_B_exo2"/>
    <property type="match status" value="1"/>
</dbReference>
<dbReference type="InterPro" id="IPR036397">
    <property type="entry name" value="RNaseH_sf"/>
</dbReference>
<name>A0A1Y1CGG6_9BACT</name>
<evidence type="ECO:0000313" key="3">
    <source>
        <dbReference type="Proteomes" id="UP000218267"/>
    </source>
</evidence>
<dbReference type="CDD" id="cd05782">
    <property type="entry name" value="DNA_polB_like1_exo"/>
    <property type="match status" value="1"/>
</dbReference>
<keyword evidence="2" id="KW-0269">Exonuclease</keyword>
<organism evidence="2 3">
    <name type="scientific">Labilibaculum antarcticum</name>
    <dbReference type="NCBI Taxonomy" id="1717717"/>
    <lineage>
        <taxon>Bacteria</taxon>
        <taxon>Pseudomonadati</taxon>
        <taxon>Bacteroidota</taxon>
        <taxon>Bacteroidia</taxon>
        <taxon>Marinilabiliales</taxon>
        <taxon>Marinifilaceae</taxon>
        <taxon>Labilibaculum</taxon>
    </lineage>
</organism>
<reference evidence="2 3" key="1">
    <citation type="journal article" date="2018" name="Mar. Genomics">
        <title>Complete genome sequence of Marinifilaceae bacterium strain SPP2, isolated from the Antarctic marine sediment.</title>
        <authorList>
            <person name="Watanabe M."/>
            <person name="Kojima H."/>
            <person name="Fukui M."/>
        </authorList>
    </citation>
    <scope>NUCLEOTIDE SEQUENCE [LARGE SCALE GENOMIC DNA]</scope>
    <source>
        <strain evidence="2 3">SPP2</strain>
    </source>
</reference>
<keyword evidence="3" id="KW-1185">Reference proteome</keyword>
<dbReference type="KEGG" id="mbas:ALGA_1092"/>
<reference evidence="3" key="2">
    <citation type="journal article" date="2020" name="Antonie Van Leeuwenhoek">
        <title>Labilibaculum antarcticum sp. nov., a novel facultative anaerobic, psychrotorelant bacterium isolated from marine sediment of Antarctica.</title>
        <authorList>
            <person name="Watanabe M."/>
            <person name="Kojima H."/>
            <person name="Fukui M."/>
        </authorList>
    </citation>
    <scope>NUCLEOTIDE SEQUENCE [LARGE SCALE GENOMIC DNA]</scope>
    <source>
        <strain evidence="3">SPP2</strain>
    </source>
</reference>
<gene>
    <name evidence="2" type="ORF">ALGA_1092</name>
</gene>
<evidence type="ECO:0000259" key="1">
    <source>
        <dbReference type="Pfam" id="PF10108"/>
    </source>
</evidence>
<evidence type="ECO:0000313" key="2">
    <source>
        <dbReference type="EMBL" id="BAX79478.1"/>
    </source>
</evidence>
<dbReference type="Proteomes" id="UP000218267">
    <property type="component" value="Chromosome"/>
</dbReference>
<protein>
    <submittedName>
        <fullName evidence="2">3'-5' exonuclease</fullName>
    </submittedName>
</protein>